<name>A0A8S0TJT5_OLEEU</name>
<reference evidence="1 2" key="1">
    <citation type="submission" date="2019-12" db="EMBL/GenBank/DDBJ databases">
        <authorList>
            <person name="Alioto T."/>
            <person name="Alioto T."/>
            <person name="Gomez Garrido J."/>
        </authorList>
    </citation>
    <scope>NUCLEOTIDE SEQUENCE [LARGE SCALE GENOMIC DNA]</scope>
</reference>
<protein>
    <submittedName>
        <fullName evidence="1">Uncharacterized protein</fullName>
    </submittedName>
</protein>
<proteinExistence type="predicted"/>
<dbReference type="Proteomes" id="UP000594638">
    <property type="component" value="Unassembled WGS sequence"/>
</dbReference>
<dbReference type="AlphaFoldDB" id="A0A8S0TJT5"/>
<evidence type="ECO:0000313" key="2">
    <source>
        <dbReference type="Proteomes" id="UP000594638"/>
    </source>
</evidence>
<sequence>MILETSRAFTSLVKNSTRPKTSLKSENTYGSVKVKQLAALLIPRFFNYFPGLLEQALDQHLYLCEDEELGEITWNVKRCIKPSYLYYGRMLKLFSMSAAASLIALFRHIGSTEDRSADEISTWETIRKKVLCFIRDKVFLSLKGELLKPLGEMARHLTNLIKQNLQDV</sequence>
<dbReference type="GO" id="GO:0005634">
    <property type="term" value="C:nucleus"/>
    <property type="evidence" value="ECO:0007669"/>
    <property type="project" value="TreeGrafter"/>
</dbReference>
<organism evidence="1 2">
    <name type="scientific">Olea europaea subsp. europaea</name>
    <dbReference type="NCBI Taxonomy" id="158383"/>
    <lineage>
        <taxon>Eukaryota</taxon>
        <taxon>Viridiplantae</taxon>
        <taxon>Streptophyta</taxon>
        <taxon>Embryophyta</taxon>
        <taxon>Tracheophyta</taxon>
        <taxon>Spermatophyta</taxon>
        <taxon>Magnoliopsida</taxon>
        <taxon>eudicotyledons</taxon>
        <taxon>Gunneridae</taxon>
        <taxon>Pentapetalae</taxon>
        <taxon>asterids</taxon>
        <taxon>lamiids</taxon>
        <taxon>Lamiales</taxon>
        <taxon>Oleaceae</taxon>
        <taxon>Oleeae</taxon>
        <taxon>Olea</taxon>
    </lineage>
</organism>
<keyword evidence="2" id="KW-1185">Reference proteome</keyword>
<accession>A0A8S0TJT5</accession>
<evidence type="ECO:0000313" key="1">
    <source>
        <dbReference type="EMBL" id="CAA3005985.1"/>
    </source>
</evidence>
<comment type="caution">
    <text evidence="1">The sequence shown here is derived from an EMBL/GenBank/DDBJ whole genome shotgun (WGS) entry which is preliminary data.</text>
</comment>
<dbReference type="Pfam" id="PF05918">
    <property type="entry name" value="API5"/>
    <property type="match status" value="2"/>
</dbReference>
<dbReference type="Gramene" id="OE9A040553T1">
    <property type="protein sequence ID" value="OE9A040553C1"/>
    <property type="gene ID" value="OE9A040553"/>
</dbReference>
<dbReference type="EMBL" id="CACTIH010007254">
    <property type="protein sequence ID" value="CAA3005985.1"/>
    <property type="molecule type" value="Genomic_DNA"/>
</dbReference>
<dbReference type="InterPro" id="IPR008383">
    <property type="entry name" value="API5"/>
</dbReference>
<dbReference type="PANTHER" id="PTHR12758:SF20">
    <property type="entry name" value="APOPTOSIS INHIBITOR 5-LIKE"/>
    <property type="match status" value="1"/>
</dbReference>
<dbReference type="PANTHER" id="PTHR12758">
    <property type="entry name" value="APOPTOSIS INHIBITOR 5-RELATED"/>
    <property type="match status" value="1"/>
</dbReference>
<dbReference type="OrthoDB" id="19224at2759"/>
<gene>
    <name evidence="1" type="ORF">OLEA9_A040553</name>
</gene>
<dbReference type="GO" id="GO:0043067">
    <property type="term" value="P:regulation of programmed cell death"/>
    <property type="evidence" value="ECO:0007669"/>
    <property type="project" value="TreeGrafter"/>
</dbReference>
<dbReference type="GO" id="GO:0003729">
    <property type="term" value="F:mRNA binding"/>
    <property type="evidence" value="ECO:0007669"/>
    <property type="project" value="TreeGrafter"/>
</dbReference>